<gene>
    <name evidence="4" type="ORF">EV196_101611</name>
</gene>
<dbReference type="Proteomes" id="UP000295455">
    <property type="component" value="Unassembled WGS sequence"/>
</dbReference>
<keyword evidence="2" id="KW-0472">Membrane</keyword>
<dbReference type="RefSeq" id="WP_132214718.1">
    <property type="nucleotide sequence ID" value="NZ_OX156936.1"/>
</dbReference>
<proteinExistence type="predicted"/>
<feature type="signal peptide" evidence="3">
    <location>
        <begin position="1"/>
        <end position="20"/>
    </location>
</feature>
<keyword evidence="5" id="KW-1185">Reference proteome</keyword>
<keyword evidence="3" id="KW-0732">Signal</keyword>
<evidence type="ECO:0000313" key="5">
    <source>
        <dbReference type="Proteomes" id="UP000295455"/>
    </source>
</evidence>
<name>A0A4V2QES3_9FLAO</name>
<comment type="caution">
    <text evidence="4">The sequence shown here is derived from an EMBL/GenBank/DDBJ whole genome shotgun (WGS) entry which is preliminary data.</text>
</comment>
<evidence type="ECO:0008006" key="6">
    <source>
        <dbReference type="Google" id="ProtNLM"/>
    </source>
</evidence>
<reference evidence="4 5" key="1">
    <citation type="submission" date="2019-03" db="EMBL/GenBank/DDBJ databases">
        <title>Genomic Encyclopedia of Type Strains, Phase IV (KMG-IV): sequencing the most valuable type-strain genomes for metagenomic binning, comparative biology and taxonomic classification.</title>
        <authorList>
            <person name="Goeker M."/>
        </authorList>
    </citation>
    <scope>NUCLEOTIDE SEQUENCE [LARGE SCALE GENOMIC DNA]</scope>
    <source>
        <strain evidence="4 5">DSM 18792</strain>
    </source>
</reference>
<feature type="chain" id="PRO_5020801072" description="LPXTG-motif cell wall-anchored protein" evidence="3">
    <location>
        <begin position="21"/>
        <end position="330"/>
    </location>
</feature>
<keyword evidence="2" id="KW-1133">Transmembrane helix</keyword>
<evidence type="ECO:0000256" key="2">
    <source>
        <dbReference type="SAM" id="Phobius"/>
    </source>
</evidence>
<evidence type="ECO:0000256" key="3">
    <source>
        <dbReference type="SAM" id="SignalP"/>
    </source>
</evidence>
<dbReference type="AlphaFoldDB" id="A0A4V2QES3"/>
<keyword evidence="2" id="KW-0812">Transmembrane</keyword>
<keyword evidence="1" id="KW-0175">Coiled coil</keyword>
<evidence type="ECO:0000256" key="1">
    <source>
        <dbReference type="SAM" id="Coils"/>
    </source>
</evidence>
<sequence>MKTKIILLSVFAFVAFNCSKADKNADQSLTKDANQTSSNVLVSVKNQDSINFLNSKLNLLGAEKDGKTKLVNMVSKQRDSLQALLAQLETSVKAINDKKLSPGIAGVNSKLDQLKGQKENLQEQIALQKKEVALATKKVDILNEEKAVYQDQKKALYDKGAPPVAFKVVDSLLNGINSQMLIQNDVVKNINRNVADAEEQMLRITGQRDELSKKIRNNYDTQLILSEYNSDEKNRLDAQLAKVNENLNMLLNESSILDTDYKLLAAKLSNLNTPTVDLSKIEGADNAETADSDEESGKSSFALIVVLALGVIMAIFYVIGKRRKNKNIKK</sequence>
<accession>A0A4V2QES3</accession>
<dbReference type="OrthoDB" id="9838795at2"/>
<dbReference type="EMBL" id="SLUP01000001">
    <property type="protein sequence ID" value="TCL69177.1"/>
    <property type="molecule type" value="Genomic_DNA"/>
</dbReference>
<feature type="coiled-coil region" evidence="1">
    <location>
        <begin position="187"/>
        <end position="253"/>
    </location>
</feature>
<feature type="coiled-coil region" evidence="1">
    <location>
        <begin position="78"/>
        <end position="159"/>
    </location>
</feature>
<protein>
    <recommendedName>
        <fullName evidence="6">LPXTG-motif cell wall-anchored protein</fullName>
    </recommendedName>
</protein>
<feature type="transmembrane region" description="Helical" evidence="2">
    <location>
        <begin position="301"/>
        <end position="320"/>
    </location>
</feature>
<evidence type="ECO:0000313" key="4">
    <source>
        <dbReference type="EMBL" id="TCL69177.1"/>
    </source>
</evidence>
<organism evidence="4 5">
    <name type="scientific">Mariniflexile fucanivorans</name>
    <dbReference type="NCBI Taxonomy" id="264023"/>
    <lineage>
        <taxon>Bacteria</taxon>
        <taxon>Pseudomonadati</taxon>
        <taxon>Bacteroidota</taxon>
        <taxon>Flavobacteriia</taxon>
        <taxon>Flavobacteriales</taxon>
        <taxon>Flavobacteriaceae</taxon>
        <taxon>Mariniflexile</taxon>
    </lineage>
</organism>